<dbReference type="PANTHER" id="PTHR30055">
    <property type="entry name" value="HTH-TYPE TRANSCRIPTIONAL REGULATOR RUTR"/>
    <property type="match status" value="1"/>
</dbReference>
<feature type="domain" description="HTH tetR-type" evidence="6">
    <location>
        <begin position="42"/>
        <end position="101"/>
    </location>
</feature>
<keyword evidence="1" id="KW-0805">Transcription regulation</keyword>
<dbReference type="InterPro" id="IPR049445">
    <property type="entry name" value="TetR_SbtR-like_C"/>
</dbReference>
<dbReference type="InterPro" id="IPR036271">
    <property type="entry name" value="Tet_transcr_reg_TetR-rel_C_sf"/>
</dbReference>
<evidence type="ECO:0000256" key="5">
    <source>
        <dbReference type="SAM" id="MobiDB-lite"/>
    </source>
</evidence>
<dbReference type="Gene3D" id="1.10.357.10">
    <property type="entry name" value="Tetracycline Repressor, domain 2"/>
    <property type="match status" value="1"/>
</dbReference>
<dbReference type="PANTHER" id="PTHR30055:SF234">
    <property type="entry name" value="HTH-TYPE TRANSCRIPTIONAL REGULATOR BETI"/>
    <property type="match status" value="1"/>
</dbReference>
<dbReference type="Pfam" id="PF00440">
    <property type="entry name" value="TetR_N"/>
    <property type="match status" value="1"/>
</dbReference>
<organism evidence="7 8">
    <name type="scientific">Catenulispora yoronensis</name>
    <dbReference type="NCBI Taxonomy" id="450799"/>
    <lineage>
        <taxon>Bacteria</taxon>
        <taxon>Bacillati</taxon>
        <taxon>Actinomycetota</taxon>
        <taxon>Actinomycetes</taxon>
        <taxon>Catenulisporales</taxon>
        <taxon>Catenulisporaceae</taxon>
        <taxon>Catenulispora</taxon>
    </lineage>
</organism>
<dbReference type="Proteomes" id="UP001500751">
    <property type="component" value="Unassembled WGS sequence"/>
</dbReference>
<dbReference type="SUPFAM" id="SSF48498">
    <property type="entry name" value="Tetracyclin repressor-like, C-terminal domain"/>
    <property type="match status" value="1"/>
</dbReference>
<comment type="caution">
    <text evidence="7">The sequence shown here is derived from an EMBL/GenBank/DDBJ whole genome shotgun (WGS) entry which is preliminary data.</text>
</comment>
<feature type="compositionally biased region" description="Low complexity" evidence="5">
    <location>
        <begin position="1"/>
        <end position="20"/>
    </location>
</feature>
<evidence type="ECO:0000313" key="7">
    <source>
        <dbReference type="EMBL" id="GAA2023524.1"/>
    </source>
</evidence>
<protein>
    <submittedName>
        <fullName evidence="7">Helix-turn-helix domain-containing protein</fullName>
    </submittedName>
</protein>
<evidence type="ECO:0000313" key="8">
    <source>
        <dbReference type="Proteomes" id="UP001500751"/>
    </source>
</evidence>
<sequence length="224" mass="23903">MESVTTPGPAAGEPTAATPPAVTPPAATPRAAASRPRRADASRNRAKLLEAADHVFAEHGLDAPLEEIARRAGTSIGTLYNHFPTRTALYDAVLPARVSRLDQIGARAMAEPDAWTAFASYLTGLFDVLAQDRALNETLARSDLLTESVAAACKEGLVQVEELVRRAKAAGTLRPDFERSDLTAFIPALSHAIREMPTSDAWRRCLGYFLDGLHVPGGPQAGRP</sequence>
<evidence type="ECO:0000256" key="3">
    <source>
        <dbReference type="ARBA" id="ARBA00023163"/>
    </source>
</evidence>
<accession>A0ABN2TX90</accession>
<keyword evidence="3" id="KW-0804">Transcription</keyword>
<dbReference type="InterPro" id="IPR009057">
    <property type="entry name" value="Homeodomain-like_sf"/>
</dbReference>
<dbReference type="PRINTS" id="PR00455">
    <property type="entry name" value="HTHTETR"/>
</dbReference>
<evidence type="ECO:0000256" key="2">
    <source>
        <dbReference type="ARBA" id="ARBA00023125"/>
    </source>
</evidence>
<dbReference type="InterPro" id="IPR050109">
    <property type="entry name" value="HTH-type_TetR-like_transc_reg"/>
</dbReference>
<dbReference type="PROSITE" id="PS50977">
    <property type="entry name" value="HTH_TETR_2"/>
    <property type="match status" value="1"/>
</dbReference>
<gene>
    <name evidence="7" type="ORF">GCM10009839_21410</name>
</gene>
<dbReference type="SUPFAM" id="SSF46689">
    <property type="entry name" value="Homeodomain-like"/>
    <property type="match status" value="1"/>
</dbReference>
<evidence type="ECO:0000256" key="4">
    <source>
        <dbReference type="PROSITE-ProRule" id="PRU00335"/>
    </source>
</evidence>
<proteinExistence type="predicted"/>
<keyword evidence="8" id="KW-1185">Reference proteome</keyword>
<keyword evidence="2 4" id="KW-0238">DNA-binding</keyword>
<evidence type="ECO:0000259" key="6">
    <source>
        <dbReference type="PROSITE" id="PS50977"/>
    </source>
</evidence>
<name>A0ABN2TX90_9ACTN</name>
<evidence type="ECO:0000256" key="1">
    <source>
        <dbReference type="ARBA" id="ARBA00023015"/>
    </source>
</evidence>
<dbReference type="EMBL" id="BAAAQN010000009">
    <property type="protein sequence ID" value="GAA2023524.1"/>
    <property type="molecule type" value="Genomic_DNA"/>
</dbReference>
<dbReference type="InterPro" id="IPR001647">
    <property type="entry name" value="HTH_TetR"/>
</dbReference>
<feature type="region of interest" description="Disordered" evidence="5">
    <location>
        <begin position="1"/>
        <end position="43"/>
    </location>
</feature>
<dbReference type="Pfam" id="PF21597">
    <property type="entry name" value="TetR_C_43"/>
    <property type="match status" value="1"/>
</dbReference>
<reference evidence="7 8" key="1">
    <citation type="journal article" date="2019" name="Int. J. Syst. Evol. Microbiol.">
        <title>The Global Catalogue of Microorganisms (GCM) 10K type strain sequencing project: providing services to taxonomists for standard genome sequencing and annotation.</title>
        <authorList>
            <consortium name="The Broad Institute Genomics Platform"/>
            <consortium name="The Broad Institute Genome Sequencing Center for Infectious Disease"/>
            <person name="Wu L."/>
            <person name="Ma J."/>
        </authorList>
    </citation>
    <scope>NUCLEOTIDE SEQUENCE [LARGE SCALE GENOMIC DNA]</scope>
    <source>
        <strain evidence="7 8">JCM 16014</strain>
    </source>
</reference>
<feature type="DNA-binding region" description="H-T-H motif" evidence="4">
    <location>
        <begin position="64"/>
        <end position="83"/>
    </location>
</feature>